<comment type="caution">
    <text evidence="2">The sequence shown here is derived from an EMBL/GenBank/DDBJ whole genome shotgun (WGS) entry which is preliminary data.</text>
</comment>
<accession>A0A4Z2HZ05</accession>
<keyword evidence="3" id="KW-1185">Reference proteome</keyword>
<organism evidence="2 3">
    <name type="scientific">Liparis tanakae</name>
    <name type="common">Tanaka's snailfish</name>
    <dbReference type="NCBI Taxonomy" id="230148"/>
    <lineage>
        <taxon>Eukaryota</taxon>
        <taxon>Metazoa</taxon>
        <taxon>Chordata</taxon>
        <taxon>Craniata</taxon>
        <taxon>Vertebrata</taxon>
        <taxon>Euteleostomi</taxon>
        <taxon>Actinopterygii</taxon>
        <taxon>Neopterygii</taxon>
        <taxon>Teleostei</taxon>
        <taxon>Neoteleostei</taxon>
        <taxon>Acanthomorphata</taxon>
        <taxon>Eupercaria</taxon>
        <taxon>Perciformes</taxon>
        <taxon>Cottioidei</taxon>
        <taxon>Cottales</taxon>
        <taxon>Liparidae</taxon>
        <taxon>Liparis</taxon>
    </lineage>
</organism>
<proteinExistence type="predicted"/>
<protein>
    <submittedName>
        <fullName evidence="2">Uncharacterized protein</fullName>
    </submittedName>
</protein>
<dbReference type="AlphaFoldDB" id="A0A4Z2HZ05"/>
<sequence>MEDANRIEEKLENESGGDQGTSEGNKTGRMDMRFHGGHLGEQRTTEGEKTRMEEINVGERVR</sequence>
<evidence type="ECO:0000313" key="2">
    <source>
        <dbReference type="EMBL" id="TNN70213.1"/>
    </source>
</evidence>
<evidence type="ECO:0000256" key="1">
    <source>
        <dbReference type="SAM" id="MobiDB-lite"/>
    </source>
</evidence>
<feature type="compositionally biased region" description="Basic and acidic residues" evidence="1">
    <location>
        <begin position="1"/>
        <end position="13"/>
    </location>
</feature>
<feature type="region of interest" description="Disordered" evidence="1">
    <location>
        <begin position="1"/>
        <end position="62"/>
    </location>
</feature>
<gene>
    <name evidence="2" type="ORF">EYF80_019584</name>
</gene>
<feature type="compositionally biased region" description="Basic and acidic residues" evidence="1">
    <location>
        <begin position="26"/>
        <end position="62"/>
    </location>
</feature>
<reference evidence="2 3" key="1">
    <citation type="submission" date="2019-03" db="EMBL/GenBank/DDBJ databases">
        <title>First draft genome of Liparis tanakae, snailfish: a comprehensive survey of snailfish specific genes.</title>
        <authorList>
            <person name="Kim W."/>
            <person name="Song I."/>
            <person name="Jeong J.-H."/>
            <person name="Kim D."/>
            <person name="Kim S."/>
            <person name="Ryu S."/>
            <person name="Song J.Y."/>
            <person name="Lee S.K."/>
        </authorList>
    </citation>
    <scope>NUCLEOTIDE SEQUENCE [LARGE SCALE GENOMIC DNA]</scope>
    <source>
        <tissue evidence="2">Muscle</tissue>
    </source>
</reference>
<dbReference type="Proteomes" id="UP000314294">
    <property type="component" value="Unassembled WGS sequence"/>
</dbReference>
<evidence type="ECO:0000313" key="3">
    <source>
        <dbReference type="Proteomes" id="UP000314294"/>
    </source>
</evidence>
<name>A0A4Z2HZ05_9TELE</name>
<dbReference type="EMBL" id="SRLO01000166">
    <property type="protein sequence ID" value="TNN70213.1"/>
    <property type="molecule type" value="Genomic_DNA"/>
</dbReference>